<comment type="caution">
    <text evidence="2">The sequence shown here is derived from an EMBL/GenBank/DDBJ whole genome shotgun (WGS) entry which is preliminary data.</text>
</comment>
<feature type="transmembrane region" description="Helical" evidence="1">
    <location>
        <begin position="6"/>
        <end position="24"/>
    </location>
</feature>
<sequence>MGGVAPILLFAVAGILLGGTWSLYKQGAHKGVVIVAGVLALLSAAGGVAWLMPGEA</sequence>
<keyword evidence="1" id="KW-1133">Transmembrane helix</keyword>
<evidence type="ECO:0000313" key="3">
    <source>
        <dbReference type="Proteomes" id="UP001595816"/>
    </source>
</evidence>
<feature type="transmembrane region" description="Helical" evidence="1">
    <location>
        <begin position="31"/>
        <end position="52"/>
    </location>
</feature>
<keyword evidence="1" id="KW-0472">Membrane</keyword>
<gene>
    <name evidence="2" type="ORF">ACFOZ4_26720</name>
</gene>
<accession>A0ABV8LT35</accession>
<evidence type="ECO:0008006" key="4">
    <source>
        <dbReference type="Google" id="ProtNLM"/>
    </source>
</evidence>
<dbReference type="Proteomes" id="UP001595816">
    <property type="component" value="Unassembled WGS sequence"/>
</dbReference>
<keyword evidence="3" id="KW-1185">Reference proteome</keyword>
<organism evidence="2 3">
    <name type="scientific">Hamadaea flava</name>
    <dbReference type="NCBI Taxonomy" id="1742688"/>
    <lineage>
        <taxon>Bacteria</taxon>
        <taxon>Bacillati</taxon>
        <taxon>Actinomycetota</taxon>
        <taxon>Actinomycetes</taxon>
        <taxon>Micromonosporales</taxon>
        <taxon>Micromonosporaceae</taxon>
        <taxon>Hamadaea</taxon>
    </lineage>
</organism>
<dbReference type="EMBL" id="JBHSAY010000015">
    <property type="protein sequence ID" value="MFC4134220.1"/>
    <property type="molecule type" value="Genomic_DNA"/>
</dbReference>
<evidence type="ECO:0000313" key="2">
    <source>
        <dbReference type="EMBL" id="MFC4134220.1"/>
    </source>
</evidence>
<dbReference type="RefSeq" id="WP_253761600.1">
    <property type="nucleotide sequence ID" value="NZ_JAMZDZ010000001.1"/>
</dbReference>
<keyword evidence="1" id="KW-0812">Transmembrane</keyword>
<name>A0ABV8LT35_9ACTN</name>
<reference evidence="3" key="1">
    <citation type="journal article" date="2019" name="Int. J. Syst. Evol. Microbiol.">
        <title>The Global Catalogue of Microorganisms (GCM) 10K type strain sequencing project: providing services to taxonomists for standard genome sequencing and annotation.</title>
        <authorList>
            <consortium name="The Broad Institute Genomics Platform"/>
            <consortium name="The Broad Institute Genome Sequencing Center for Infectious Disease"/>
            <person name="Wu L."/>
            <person name="Ma J."/>
        </authorList>
    </citation>
    <scope>NUCLEOTIDE SEQUENCE [LARGE SCALE GENOMIC DNA]</scope>
    <source>
        <strain evidence="3">CGMCC 4.7289</strain>
    </source>
</reference>
<protein>
    <recommendedName>
        <fullName evidence="4">Amidotransferase</fullName>
    </recommendedName>
</protein>
<proteinExistence type="predicted"/>
<evidence type="ECO:0000256" key="1">
    <source>
        <dbReference type="SAM" id="Phobius"/>
    </source>
</evidence>